<feature type="non-terminal residue" evidence="2">
    <location>
        <position position="113"/>
    </location>
</feature>
<dbReference type="AlphaFoldDB" id="A0A8K0KHA0"/>
<proteinExistence type="predicted"/>
<organism evidence="2 3">
    <name type="scientific">Ladona fulva</name>
    <name type="common">Scarce chaser dragonfly</name>
    <name type="synonym">Libellula fulva</name>
    <dbReference type="NCBI Taxonomy" id="123851"/>
    <lineage>
        <taxon>Eukaryota</taxon>
        <taxon>Metazoa</taxon>
        <taxon>Ecdysozoa</taxon>
        <taxon>Arthropoda</taxon>
        <taxon>Hexapoda</taxon>
        <taxon>Insecta</taxon>
        <taxon>Pterygota</taxon>
        <taxon>Palaeoptera</taxon>
        <taxon>Odonata</taxon>
        <taxon>Epiprocta</taxon>
        <taxon>Anisoptera</taxon>
        <taxon>Libelluloidea</taxon>
        <taxon>Libellulidae</taxon>
        <taxon>Ladona</taxon>
    </lineage>
</organism>
<evidence type="ECO:0000313" key="3">
    <source>
        <dbReference type="Proteomes" id="UP000792457"/>
    </source>
</evidence>
<evidence type="ECO:0000256" key="1">
    <source>
        <dbReference type="SAM" id="MobiDB-lite"/>
    </source>
</evidence>
<feature type="region of interest" description="Disordered" evidence="1">
    <location>
        <begin position="89"/>
        <end position="113"/>
    </location>
</feature>
<accession>A0A8K0KHA0</accession>
<feature type="compositionally biased region" description="Basic and acidic residues" evidence="1">
    <location>
        <begin position="48"/>
        <end position="68"/>
    </location>
</feature>
<sequence>MEVILLGSVNQTLKMFSRPNPGETEEDLLKLESEYLGKVINPKVKPAVPEDKDQSEKKPSDNIVREPSDLLSLPEEIHIREKSVSNFRQGSTCIPLPTGSSRGFPEPFVRDKM</sequence>
<comment type="caution">
    <text evidence="2">The sequence shown here is derived from an EMBL/GenBank/DDBJ whole genome shotgun (WGS) entry which is preliminary data.</text>
</comment>
<dbReference type="OrthoDB" id="348201at2759"/>
<reference evidence="2" key="1">
    <citation type="submission" date="2013-04" db="EMBL/GenBank/DDBJ databases">
        <authorList>
            <person name="Qu J."/>
            <person name="Murali S.C."/>
            <person name="Bandaranaike D."/>
            <person name="Bellair M."/>
            <person name="Blankenburg K."/>
            <person name="Chao H."/>
            <person name="Dinh H."/>
            <person name="Doddapaneni H."/>
            <person name="Downs B."/>
            <person name="Dugan-Rocha S."/>
            <person name="Elkadiri S."/>
            <person name="Gnanaolivu R.D."/>
            <person name="Hernandez B."/>
            <person name="Javaid M."/>
            <person name="Jayaseelan J.C."/>
            <person name="Lee S."/>
            <person name="Li M."/>
            <person name="Ming W."/>
            <person name="Munidasa M."/>
            <person name="Muniz J."/>
            <person name="Nguyen L."/>
            <person name="Ongeri F."/>
            <person name="Osuji N."/>
            <person name="Pu L.-L."/>
            <person name="Puazo M."/>
            <person name="Qu C."/>
            <person name="Quiroz J."/>
            <person name="Raj R."/>
            <person name="Weissenberger G."/>
            <person name="Xin Y."/>
            <person name="Zou X."/>
            <person name="Han Y."/>
            <person name="Richards S."/>
            <person name="Worley K."/>
            <person name="Muzny D."/>
            <person name="Gibbs R."/>
        </authorList>
    </citation>
    <scope>NUCLEOTIDE SEQUENCE</scope>
    <source>
        <strain evidence="2">Sampled in the wild</strain>
    </source>
</reference>
<name>A0A8K0KHA0_LADFU</name>
<reference evidence="2" key="2">
    <citation type="submission" date="2017-10" db="EMBL/GenBank/DDBJ databases">
        <title>Ladona fulva Genome sequencing and assembly.</title>
        <authorList>
            <person name="Murali S."/>
            <person name="Richards S."/>
            <person name="Bandaranaike D."/>
            <person name="Bellair M."/>
            <person name="Blankenburg K."/>
            <person name="Chao H."/>
            <person name="Dinh H."/>
            <person name="Doddapaneni H."/>
            <person name="Dugan-Rocha S."/>
            <person name="Elkadiri S."/>
            <person name="Gnanaolivu R."/>
            <person name="Hernandez B."/>
            <person name="Skinner E."/>
            <person name="Javaid M."/>
            <person name="Lee S."/>
            <person name="Li M."/>
            <person name="Ming W."/>
            <person name="Munidasa M."/>
            <person name="Muniz J."/>
            <person name="Nguyen L."/>
            <person name="Hughes D."/>
            <person name="Osuji N."/>
            <person name="Pu L.-L."/>
            <person name="Puazo M."/>
            <person name="Qu C."/>
            <person name="Quiroz J."/>
            <person name="Raj R."/>
            <person name="Weissenberger G."/>
            <person name="Xin Y."/>
            <person name="Zou X."/>
            <person name="Han Y."/>
            <person name="Worley K."/>
            <person name="Muzny D."/>
            <person name="Gibbs R."/>
        </authorList>
    </citation>
    <scope>NUCLEOTIDE SEQUENCE</scope>
    <source>
        <strain evidence="2">Sampled in the wild</strain>
    </source>
</reference>
<keyword evidence="3" id="KW-1185">Reference proteome</keyword>
<dbReference type="EMBL" id="KZ308796">
    <property type="protein sequence ID" value="KAG8234308.1"/>
    <property type="molecule type" value="Genomic_DNA"/>
</dbReference>
<gene>
    <name evidence="2" type="ORF">J437_LFUL013048</name>
</gene>
<evidence type="ECO:0000313" key="2">
    <source>
        <dbReference type="EMBL" id="KAG8234308.1"/>
    </source>
</evidence>
<dbReference type="Proteomes" id="UP000792457">
    <property type="component" value="Unassembled WGS sequence"/>
</dbReference>
<feature type="region of interest" description="Disordered" evidence="1">
    <location>
        <begin position="42"/>
        <end position="69"/>
    </location>
</feature>
<protein>
    <submittedName>
        <fullName evidence="2">Uncharacterized protein</fullName>
    </submittedName>
</protein>